<dbReference type="InterPro" id="IPR041242">
    <property type="entry name" value="HNHc_6"/>
</dbReference>
<evidence type="ECO:0000313" key="2">
    <source>
        <dbReference type="Proteomes" id="UP001260773"/>
    </source>
</evidence>
<accession>A0AAW8S1Q3</accession>
<dbReference type="AlphaFoldDB" id="A0AAW8S1Q3"/>
<evidence type="ECO:0000313" key="1">
    <source>
        <dbReference type="EMBL" id="MDT2405120.1"/>
    </source>
</evidence>
<dbReference type="EMBL" id="JARPWH010000185">
    <property type="protein sequence ID" value="MDT2405120.1"/>
    <property type="molecule type" value="Genomic_DNA"/>
</dbReference>
<dbReference type="Pfam" id="PF16784">
    <property type="entry name" value="HNHc_6"/>
    <property type="match status" value="1"/>
</dbReference>
<gene>
    <name evidence="1" type="ORF">P7D43_22415</name>
</gene>
<dbReference type="RefSeq" id="WP_176673378.1">
    <property type="nucleotide sequence ID" value="NZ_JARPWH010000185.1"/>
</dbReference>
<comment type="caution">
    <text evidence="1">The sequence shown here is derived from an EMBL/GenBank/DDBJ whole genome shotgun (WGS) entry which is preliminary data.</text>
</comment>
<dbReference type="Proteomes" id="UP001260773">
    <property type="component" value="Unassembled WGS sequence"/>
</dbReference>
<sequence>MIGKVVSMNGRSVEIELEEAFNQEYLRLLANGGDNYLGVTALDNRGISPKQNALSHALIADIAHWSGDIPVFIEQYLKYEYMGISGEWFEHHNATKSTARQWVNFLIEFVLANNVPLPKIYEYLLQENAWFYQCLKYRRCCICLEQADVAHVETVGMGRNRRKINHSDYRFMALCRRHHSEQHTIGLTEFLEKYVIILVKLNDEDRKKLHIGG</sequence>
<protein>
    <submittedName>
        <fullName evidence="1">HNHc nuclease</fullName>
    </submittedName>
</protein>
<name>A0AAW8S1Q3_ENTAV</name>
<proteinExistence type="predicted"/>
<reference evidence="1" key="1">
    <citation type="submission" date="2023-03" db="EMBL/GenBank/DDBJ databases">
        <authorList>
            <person name="Shen W."/>
            <person name="Cai J."/>
        </authorList>
    </citation>
    <scope>NUCLEOTIDE SEQUENCE</scope>
    <source>
        <strain evidence="1">P33-2</strain>
    </source>
</reference>
<organism evidence="1 2">
    <name type="scientific">Enterococcus avium</name>
    <name type="common">Streptococcus avium</name>
    <dbReference type="NCBI Taxonomy" id="33945"/>
    <lineage>
        <taxon>Bacteria</taxon>
        <taxon>Bacillati</taxon>
        <taxon>Bacillota</taxon>
        <taxon>Bacilli</taxon>
        <taxon>Lactobacillales</taxon>
        <taxon>Enterococcaceae</taxon>
        <taxon>Enterococcus</taxon>
    </lineage>
</organism>